<gene>
    <name evidence="1" type="ORF">DWV00_08710</name>
</gene>
<dbReference type="EMBL" id="QRGA01000005">
    <property type="protein sequence ID" value="RDU99196.1"/>
    <property type="molecule type" value="Genomic_DNA"/>
</dbReference>
<dbReference type="RefSeq" id="WP_115533169.1">
    <property type="nucleotide sequence ID" value="NZ_QRGA01000005.1"/>
</dbReference>
<dbReference type="GO" id="GO:0003677">
    <property type="term" value="F:DNA binding"/>
    <property type="evidence" value="ECO:0007669"/>
    <property type="project" value="InterPro"/>
</dbReference>
<dbReference type="Gene3D" id="1.10.260.40">
    <property type="entry name" value="lambda repressor-like DNA-binding domains"/>
    <property type="match status" value="1"/>
</dbReference>
<evidence type="ECO:0000313" key="1">
    <source>
        <dbReference type="EMBL" id="RDU99196.1"/>
    </source>
</evidence>
<reference evidence="1" key="1">
    <citation type="submission" date="2018-08" db="EMBL/GenBank/DDBJ databases">
        <title>Paraburkholderia sp. DHOM06 isolated from forest soil.</title>
        <authorList>
            <person name="Gao Z.-H."/>
            <person name="Qiu L.-H."/>
        </authorList>
    </citation>
    <scope>NUCLEOTIDE SEQUENCE [LARGE SCALE GENOMIC DNA]</scope>
    <source>
        <strain evidence="1">DHOM06</strain>
    </source>
</reference>
<dbReference type="AlphaFoldDB" id="A0A3D8K2S5"/>
<sequence length="86" mass="9392">MNSPTAQPKNPALEEAISKFDTMADMATALGLSSYRVIQEWRRQGRVPAEHCPKIERACGVLCEGLNDRVDWAFVRSSGARAAEGA</sequence>
<dbReference type="Pfam" id="PF15943">
    <property type="entry name" value="YdaS_toxin"/>
    <property type="match status" value="1"/>
</dbReference>
<keyword evidence="2" id="KW-1185">Reference proteome</keyword>
<proteinExistence type="predicted"/>
<comment type="caution">
    <text evidence="1">The sequence shown here is derived from an EMBL/GenBank/DDBJ whole genome shotgun (WGS) entry which is preliminary data.</text>
</comment>
<protein>
    <submittedName>
        <fullName evidence="1">Cro/Cl family transcriptional regulator</fullName>
    </submittedName>
</protein>
<dbReference type="InterPro" id="IPR010982">
    <property type="entry name" value="Lambda_DNA-bd_dom_sf"/>
</dbReference>
<name>A0A3D8K2S5_9BURK</name>
<organism evidence="1 2">
    <name type="scientific">Trinickia dinghuensis</name>
    <dbReference type="NCBI Taxonomy" id="2291023"/>
    <lineage>
        <taxon>Bacteria</taxon>
        <taxon>Pseudomonadati</taxon>
        <taxon>Pseudomonadota</taxon>
        <taxon>Betaproteobacteria</taxon>
        <taxon>Burkholderiales</taxon>
        <taxon>Burkholderiaceae</taxon>
        <taxon>Trinickia</taxon>
    </lineage>
</organism>
<dbReference type="OrthoDB" id="6446140at2"/>
<dbReference type="Proteomes" id="UP000256838">
    <property type="component" value="Unassembled WGS sequence"/>
</dbReference>
<evidence type="ECO:0000313" key="2">
    <source>
        <dbReference type="Proteomes" id="UP000256838"/>
    </source>
</evidence>
<accession>A0A3D8K2S5</accession>
<dbReference type="SUPFAM" id="SSF47413">
    <property type="entry name" value="lambda repressor-like DNA-binding domains"/>
    <property type="match status" value="1"/>
</dbReference>
<dbReference type="InterPro" id="IPR031856">
    <property type="entry name" value="YdaS_toxin-like"/>
</dbReference>